<dbReference type="EMBL" id="NAJP01000142">
    <property type="protein sequence ID" value="TKA26222.1"/>
    <property type="molecule type" value="Genomic_DNA"/>
</dbReference>
<comment type="caution">
    <text evidence="3">The sequence shown here is derived from an EMBL/GenBank/DDBJ whole genome shotgun (WGS) entry which is preliminary data.</text>
</comment>
<protein>
    <recommendedName>
        <fullName evidence="5">C2H2-type domain-containing protein</fullName>
    </recommendedName>
</protein>
<feature type="compositionally biased region" description="Polar residues" evidence="2">
    <location>
        <begin position="181"/>
        <end position="200"/>
    </location>
</feature>
<name>A0A4U0TW02_9PEZI</name>
<accession>A0A4U0TW02</accession>
<dbReference type="Proteomes" id="UP000310066">
    <property type="component" value="Unassembled WGS sequence"/>
</dbReference>
<evidence type="ECO:0000256" key="1">
    <source>
        <dbReference type="SAM" id="Coils"/>
    </source>
</evidence>
<feature type="region of interest" description="Disordered" evidence="2">
    <location>
        <begin position="175"/>
        <end position="200"/>
    </location>
</feature>
<dbReference type="InterPro" id="IPR022698">
    <property type="entry name" value="OrsD"/>
</dbReference>
<sequence length="200" mass="22852">MVASQHPRDAASNMTLHHEGYRIAICTACQQCVVPGVGVKRQLREHHRDWTLALRKDIVAYCASLSLAAPEKVQHPGEVGQFIDGLALHRGWKCKACTYCCVSESNMAEHSKGRNAWNKRRGNQWRVAFVQTMFAGPRRRYFEVLSPEVRAQANREELGETIQRLLDEGRRLDREELKSASRASNEQLPTDNTPWTRKTR</sequence>
<keyword evidence="1" id="KW-0175">Coiled coil</keyword>
<proteinExistence type="predicted"/>
<organism evidence="3 4">
    <name type="scientific">Friedmanniomyces endolithicus</name>
    <dbReference type="NCBI Taxonomy" id="329885"/>
    <lineage>
        <taxon>Eukaryota</taxon>
        <taxon>Fungi</taxon>
        <taxon>Dikarya</taxon>
        <taxon>Ascomycota</taxon>
        <taxon>Pezizomycotina</taxon>
        <taxon>Dothideomycetes</taxon>
        <taxon>Dothideomycetidae</taxon>
        <taxon>Mycosphaerellales</taxon>
        <taxon>Teratosphaeriaceae</taxon>
        <taxon>Friedmanniomyces</taxon>
    </lineage>
</organism>
<feature type="coiled-coil region" evidence="1">
    <location>
        <begin position="148"/>
        <end position="175"/>
    </location>
</feature>
<dbReference type="AlphaFoldDB" id="A0A4U0TW02"/>
<dbReference type="Pfam" id="PF12013">
    <property type="entry name" value="OrsD"/>
    <property type="match status" value="1"/>
</dbReference>
<evidence type="ECO:0000256" key="2">
    <source>
        <dbReference type="SAM" id="MobiDB-lite"/>
    </source>
</evidence>
<evidence type="ECO:0000313" key="4">
    <source>
        <dbReference type="Proteomes" id="UP000310066"/>
    </source>
</evidence>
<evidence type="ECO:0000313" key="3">
    <source>
        <dbReference type="EMBL" id="TKA26222.1"/>
    </source>
</evidence>
<reference evidence="3 4" key="1">
    <citation type="submission" date="2017-03" db="EMBL/GenBank/DDBJ databases">
        <title>Genomes of endolithic fungi from Antarctica.</title>
        <authorList>
            <person name="Coleine C."/>
            <person name="Masonjones S."/>
            <person name="Stajich J.E."/>
        </authorList>
    </citation>
    <scope>NUCLEOTIDE SEQUENCE [LARGE SCALE GENOMIC DNA]</scope>
    <source>
        <strain evidence="3 4">CCFEE 5311</strain>
    </source>
</reference>
<gene>
    <name evidence="3" type="ORF">B0A54_17633</name>
</gene>
<dbReference type="OrthoDB" id="2799352at2759"/>
<evidence type="ECO:0008006" key="5">
    <source>
        <dbReference type="Google" id="ProtNLM"/>
    </source>
</evidence>